<reference evidence="11 12" key="1">
    <citation type="submission" date="2019-03" db="EMBL/GenBank/DDBJ databases">
        <title>Genomic Encyclopedia of Type Strains, Phase IV (KMG-IV): sequencing the most valuable type-strain genomes for metagenomic binning, comparative biology and taxonomic classification.</title>
        <authorList>
            <person name="Goeker M."/>
        </authorList>
    </citation>
    <scope>NUCLEOTIDE SEQUENCE [LARGE SCALE GENOMIC DNA]</scope>
    <source>
        <strain evidence="11 12">DSM 24984</strain>
    </source>
</reference>
<name>A0A4R1K852_9BACT</name>
<dbReference type="EMBL" id="SMGG01000004">
    <property type="protein sequence ID" value="TCK60475.1"/>
    <property type="molecule type" value="Genomic_DNA"/>
</dbReference>
<accession>A0A4R1K852</accession>
<keyword evidence="3" id="KW-0597">Phosphoprotein</keyword>
<comment type="caution">
    <text evidence="11">The sequence shown here is derived from an EMBL/GenBank/DDBJ whole genome shotgun (WGS) entry which is preliminary data.</text>
</comment>
<keyword evidence="8" id="KW-0902">Two-component regulatory system</keyword>
<gene>
    <name evidence="11" type="ORF">C8D98_1349</name>
</gene>
<dbReference type="SUPFAM" id="SSF47384">
    <property type="entry name" value="Homodimeric domain of signal transducing histidine kinase"/>
    <property type="match status" value="1"/>
</dbReference>
<feature type="domain" description="Histidine kinase" evidence="10">
    <location>
        <begin position="256"/>
        <end position="461"/>
    </location>
</feature>
<feature type="transmembrane region" description="Helical" evidence="9">
    <location>
        <begin position="74"/>
        <end position="95"/>
    </location>
</feature>
<dbReference type="InterPro" id="IPR003661">
    <property type="entry name" value="HisK_dim/P_dom"/>
</dbReference>
<dbReference type="PROSITE" id="PS50109">
    <property type="entry name" value="HIS_KIN"/>
    <property type="match status" value="1"/>
</dbReference>
<evidence type="ECO:0000256" key="5">
    <source>
        <dbReference type="ARBA" id="ARBA00022741"/>
    </source>
</evidence>
<evidence type="ECO:0000256" key="2">
    <source>
        <dbReference type="ARBA" id="ARBA00012438"/>
    </source>
</evidence>
<dbReference type="Proteomes" id="UP000294614">
    <property type="component" value="Unassembled WGS sequence"/>
</dbReference>
<dbReference type="OrthoDB" id="5400993at2"/>
<proteinExistence type="predicted"/>
<dbReference type="CDD" id="cd00082">
    <property type="entry name" value="HisKA"/>
    <property type="match status" value="1"/>
</dbReference>
<evidence type="ECO:0000256" key="3">
    <source>
        <dbReference type="ARBA" id="ARBA00022553"/>
    </source>
</evidence>
<dbReference type="PRINTS" id="PR00344">
    <property type="entry name" value="BCTRLSENSOR"/>
</dbReference>
<feature type="transmembrane region" description="Helical" evidence="9">
    <location>
        <begin position="36"/>
        <end position="54"/>
    </location>
</feature>
<feature type="transmembrane region" description="Helical" evidence="9">
    <location>
        <begin position="107"/>
        <end position="130"/>
    </location>
</feature>
<keyword evidence="9" id="KW-0812">Transmembrane</keyword>
<dbReference type="RefSeq" id="WP_132873201.1">
    <property type="nucleotide sequence ID" value="NZ_SMGG01000004.1"/>
</dbReference>
<keyword evidence="7" id="KW-0067">ATP-binding</keyword>
<dbReference type="PANTHER" id="PTHR43065:SF10">
    <property type="entry name" value="PEROXIDE STRESS-ACTIVATED HISTIDINE KINASE MAK3"/>
    <property type="match status" value="1"/>
</dbReference>
<dbReference type="InterPro" id="IPR003594">
    <property type="entry name" value="HATPase_dom"/>
</dbReference>
<protein>
    <recommendedName>
        <fullName evidence="2">histidine kinase</fullName>
        <ecNumber evidence="2">2.7.13.3</ecNumber>
    </recommendedName>
</protein>
<dbReference type="InterPro" id="IPR036097">
    <property type="entry name" value="HisK_dim/P_sf"/>
</dbReference>
<dbReference type="Pfam" id="PF02518">
    <property type="entry name" value="HATPase_c"/>
    <property type="match status" value="1"/>
</dbReference>
<dbReference type="PANTHER" id="PTHR43065">
    <property type="entry name" value="SENSOR HISTIDINE KINASE"/>
    <property type="match status" value="1"/>
</dbReference>
<keyword evidence="12" id="KW-1185">Reference proteome</keyword>
<keyword evidence="9" id="KW-1133">Transmembrane helix</keyword>
<evidence type="ECO:0000256" key="4">
    <source>
        <dbReference type="ARBA" id="ARBA00022679"/>
    </source>
</evidence>
<evidence type="ECO:0000256" key="7">
    <source>
        <dbReference type="ARBA" id="ARBA00022840"/>
    </source>
</evidence>
<feature type="transmembrane region" description="Helical" evidence="9">
    <location>
        <begin position="6"/>
        <end position="24"/>
    </location>
</feature>
<dbReference type="Pfam" id="PF00512">
    <property type="entry name" value="HisKA"/>
    <property type="match status" value="1"/>
</dbReference>
<dbReference type="GO" id="GO:0005524">
    <property type="term" value="F:ATP binding"/>
    <property type="evidence" value="ECO:0007669"/>
    <property type="project" value="UniProtKB-KW"/>
</dbReference>
<dbReference type="InterPro" id="IPR004358">
    <property type="entry name" value="Sig_transdc_His_kin-like_C"/>
</dbReference>
<evidence type="ECO:0000256" key="8">
    <source>
        <dbReference type="ARBA" id="ARBA00023012"/>
    </source>
</evidence>
<evidence type="ECO:0000259" key="10">
    <source>
        <dbReference type="PROSITE" id="PS50109"/>
    </source>
</evidence>
<organism evidence="11 12">
    <name type="scientific">Seleniivibrio woodruffii</name>
    <dbReference type="NCBI Taxonomy" id="1078050"/>
    <lineage>
        <taxon>Bacteria</taxon>
        <taxon>Pseudomonadati</taxon>
        <taxon>Deferribacterota</taxon>
        <taxon>Deferribacteres</taxon>
        <taxon>Deferribacterales</taxon>
        <taxon>Geovibrionaceae</taxon>
        <taxon>Seleniivibrio</taxon>
    </lineage>
</organism>
<dbReference type="EC" id="2.7.13.3" evidence="2"/>
<dbReference type="SUPFAM" id="SSF55874">
    <property type="entry name" value="ATPase domain of HSP90 chaperone/DNA topoisomerase II/histidine kinase"/>
    <property type="match status" value="1"/>
</dbReference>
<keyword evidence="5" id="KW-0547">Nucleotide-binding</keyword>
<evidence type="ECO:0000313" key="11">
    <source>
        <dbReference type="EMBL" id="TCK60475.1"/>
    </source>
</evidence>
<dbReference type="GO" id="GO:0000155">
    <property type="term" value="F:phosphorelay sensor kinase activity"/>
    <property type="evidence" value="ECO:0007669"/>
    <property type="project" value="InterPro"/>
</dbReference>
<dbReference type="SMART" id="SM00388">
    <property type="entry name" value="HisKA"/>
    <property type="match status" value="1"/>
</dbReference>
<dbReference type="AlphaFoldDB" id="A0A4R1K852"/>
<keyword evidence="9" id="KW-0472">Membrane</keyword>
<comment type="catalytic activity">
    <reaction evidence="1">
        <text>ATP + protein L-histidine = ADP + protein N-phospho-L-histidine.</text>
        <dbReference type="EC" id="2.7.13.3"/>
    </reaction>
</comment>
<feature type="transmembrane region" description="Helical" evidence="9">
    <location>
        <begin position="171"/>
        <end position="192"/>
    </location>
</feature>
<dbReference type="InterPro" id="IPR005467">
    <property type="entry name" value="His_kinase_dom"/>
</dbReference>
<feature type="transmembrane region" description="Helical" evidence="9">
    <location>
        <begin position="136"/>
        <end position="159"/>
    </location>
</feature>
<evidence type="ECO:0000256" key="9">
    <source>
        <dbReference type="SAM" id="Phobius"/>
    </source>
</evidence>
<evidence type="ECO:0000256" key="6">
    <source>
        <dbReference type="ARBA" id="ARBA00022777"/>
    </source>
</evidence>
<dbReference type="Gene3D" id="3.30.565.10">
    <property type="entry name" value="Histidine kinase-like ATPase, C-terminal domain"/>
    <property type="match status" value="1"/>
</dbReference>
<feature type="transmembrane region" description="Helical" evidence="9">
    <location>
        <begin position="204"/>
        <end position="223"/>
    </location>
</feature>
<sequence length="464" mass="50743">MFIEYLIYLFYGLAFIILGVAVFAKDKRFSKLKIAGILWLLGLFGLIHGVHEWMDLYRLFGFHEGDDIIFNPAFRLAVMSASFLVLLVYGIRLNLIVSSKLNKTSHALKYIAAGSVATLLVTSAVFYFNWDTENSAAMFVRCFLGFPSALLSGIGMIGYSRAVRHMSAEGAGSFAASGAAMIAYAFFTGLFPSETLIPALNIKIVAVRGVCAIVILHFMMKALTVFDIEYMNMLETRLQRLAQSEKLSSIGKLAAGIAHEINNPLANASLGIEIIKDRISDDMVMAKLESVEKSIDRASKIAGELLLYAREKEAEFVSFNVSELLDSIKTLISHSPAGRLVVYGDIEDAKISGIIWKLEEVLINLIMNSCEATEGDGEILISSSFSNGFSYITVEDRGTGIPPEYLSRIFDPFFTTKDVGEGTGMGLSICYNIVKMHGGDISIENRMSGGVRAVVSIPAERADG</sequence>
<keyword evidence="6" id="KW-0418">Kinase</keyword>
<dbReference type="Gene3D" id="1.10.287.130">
    <property type="match status" value="1"/>
</dbReference>
<keyword evidence="4" id="KW-0808">Transferase</keyword>
<evidence type="ECO:0000256" key="1">
    <source>
        <dbReference type="ARBA" id="ARBA00000085"/>
    </source>
</evidence>
<dbReference type="InterPro" id="IPR036890">
    <property type="entry name" value="HATPase_C_sf"/>
</dbReference>
<dbReference type="SMART" id="SM00387">
    <property type="entry name" value="HATPase_c"/>
    <property type="match status" value="1"/>
</dbReference>
<evidence type="ECO:0000313" key="12">
    <source>
        <dbReference type="Proteomes" id="UP000294614"/>
    </source>
</evidence>